<evidence type="ECO:0000256" key="3">
    <source>
        <dbReference type="ARBA" id="ARBA00022801"/>
    </source>
</evidence>
<dbReference type="GO" id="GO:0006508">
    <property type="term" value="P:proteolysis"/>
    <property type="evidence" value="ECO:0007669"/>
    <property type="project" value="UniProtKB-KW"/>
</dbReference>
<protein>
    <submittedName>
        <fullName evidence="8">Subtilisin BL</fullName>
        <ecNumber evidence="8">3.4.21.62</ecNumber>
    </submittedName>
</protein>
<dbReference type="PROSITE" id="PS51892">
    <property type="entry name" value="SUBTILASE"/>
    <property type="match status" value="1"/>
</dbReference>
<dbReference type="InterPro" id="IPR015500">
    <property type="entry name" value="Peptidase_S8_subtilisin-rel"/>
</dbReference>
<feature type="transmembrane region" description="Helical" evidence="6">
    <location>
        <begin position="12"/>
        <end position="34"/>
    </location>
</feature>
<dbReference type="Gene3D" id="3.40.50.200">
    <property type="entry name" value="Peptidase S8/S53 domain"/>
    <property type="match status" value="1"/>
</dbReference>
<keyword evidence="9" id="KW-1185">Reference proteome</keyword>
<keyword evidence="2 5" id="KW-0645">Protease</keyword>
<proteinExistence type="inferred from homology"/>
<dbReference type="InterPro" id="IPR023828">
    <property type="entry name" value="Peptidase_S8_Ser-AS"/>
</dbReference>
<dbReference type="PROSITE" id="PS00138">
    <property type="entry name" value="SUBTILASE_SER"/>
    <property type="match status" value="1"/>
</dbReference>
<dbReference type="Proteomes" id="UP000058925">
    <property type="component" value="Chromosome"/>
</dbReference>
<feature type="domain" description="Peptidase S8/S53" evidence="7">
    <location>
        <begin position="203"/>
        <end position="458"/>
    </location>
</feature>
<dbReference type="AlphaFoldDB" id="A0A654M4D8"/>
<dbReference type="PRINTS" id="PR00723">
    <property type="entry name" value="SUBTILISIN"/>
</dbReference>
<dbReference type="InterPro" id="IPR050131">
    <property type="entry name" value="Peptidase_S8_subtilisin-like"/>
</dbReference>
<dbReference type="InterPro" id="IPR022398">
    <property type="entry name" value="Peptidase_S8_His-AS"/>
</dbReference>
<gene>
    <name evidence="8" type="ORF">NMY3_03174</name>
</gene>
<organism evidence="8 9">
    <name type="scientific">Candidatus Nitrosocosmicus oleophilus</name>
    <dbReference type="NCBI Taxonomy" id="1353260"/>
    <lineage>
        <taxon>Archaea</taxon>
        <taxon>Nitrososphaerota</taxon>
        <taxon>Nitrososphaeria</taxon>
        <taxon>Nitrososphaerales</taxon>
        <taxon>Nitrososphaeraceae</taxon>
        <taxon>Candidatus Nitrosocosmicus</taxon>
    </lineage>
</organism>
<dbReference type="KEGG" id="taa:NMY3_03174"/>
<dbReference type="EMBL" id="CP012850">
    <property type="protein sequence ID" value="ALI37359.1"/>
    <property type="molecule type" value="Genomic_DNA"/>
</dbReference>
<dbReference type="SUPFAM" id="SSF52743">
    <property type="entry name" value="Subtilisin-like"/>
    <property type="match status" value="1"/>
</dbReference>
<reference evidence="9" key="1">
    <citation type="submission" date="2015-10" db="EMBL/GenBank/DDBJ databases">
        <title>Niche specialization of a soil ammonia-oxidizing archaeon, Candidatus Nitrosocosmicus oleophilus.</title>
        <authorList>
            <person name="Jung M.-Y."/>
            <person name="Rhee S.-K."/>
        </authorList>
    </citation>
    <scope>NUCLEOTIDE SEQUENCE [LARGE SCALE GENOMIC DNA]</scope>
    <source>
        <strain evidence="9">MY3</strain>
    </source>
</reference>
<keyword evidence="6" id="KW-0812">Transmembrane</keyword>
<evidence type="ECO:0000256" key="6">
    <source>
        <dbReference type="SAM" id="Phobius"/>
    </source>
</evidence>
<evidence type="ECO:0000313" key="8">
    <source>
        <dbReference type="EMBL" id="ALI37359.1"/>
    </source>
</evidence>
<dbReference type="PANTHER" id="PTHR43806:SF11">
    <property type="entry name" value="CEREVISIN-RELATED"/>
    <property type="match status" value="1"/>
</dbReference>
<evidence type="ECO:0000259" key="7">
    <source>
        <dbReference type="Pfam" id="PF00082"/>
    </source>
</evidence>
<evidence type="ECO:0000313" key="9">
    <source>
        <dbReference type="Proteomes" id="UP000058925"/>
    </source>
</evidence>
<accession>A0A654M4D8</accession>
<dbReference type="PANTHER" id="PTHR43806">
    <property type="entry name" value="PEPTIDASE S8"/>
    <property type="match status" value="1"/>
</dbReference>
<dbReference type="EC" id="3.4.21.62" evidence="8"/>
<name>A0A654M4D8_9ARCH</name>
<dbReference type="PROSITE" id="PS00137">
    <property type="entry name" value="SUBTILASE_HIS"/>
    <property type="match status" value="1"/>
</dbReference>
<dbReference type="GO" id="GO:0004252">
    <property type="term" value="F:serine-type endopeptidase activity"/>
    <property type="evidence" value="ECO:0007669"/>
    <property type="project" value="UniProtKB-EC"/>
</dbReference>
<dbReference type="RefSeq" id="WP_196816442.1">
    <property type="nucleotide sequence ID" value="NZ_CP012850.1"/>
</dbReference>
<evidence type="ECO:0000256" key="4">
    <source>
        <dbReference type="ARBA" id="ARBA00022825"/>
    </source>
</evidence>
<keyword evidence="3 5" id="KW-0378">Hydrolase</keyword>
<dbReference type="Pfam" id="PF00082">
    <property type="entry name" value="Peptidase_S8"/>
    <property type="match status" value="1"/>
</dbReference>
<evidence type="ECO:0000256" key="1">
    <source>
        <dbReference type="ARBA" id="ARBA00011073"/>
    </source>
</evidence>
<dbReference type="GeneID" id="60423036"/>
<dbReference type="InterPro" id="IPR000209">
    <property type="entry name" value="Peptidase_S8/S53_dom"/>
</dbReference>
<keyword evidence="6" id="KW-1133">Transmembrane helix</keyword>
<dbReference type="GO" id="GO:0005615">
    <property type="term" value="C:extracellular space"/>
    <property type="evidence" value="ECO:0007669"/>
    <property type="project" value="TreeGrafter"/>
</dbReference>
<evidence type="ECO:0000256" key="5">
    <source>
        <dbReference type="RuleBase" id="RU003355"/>
    </source>
</evidence>
<dbReference type="OrthoDB" id="27270at2157"/>
<dbReference type="PROSITE" id="PS00136">
    <property type="entry name" value="SUBTILASE_ASP"/>
    <property type="match status" value="1"/>
</dbReference>
<evidence type="ECO:0000256" key="2">
    <source>
        <dbReference type="ARBA" id="ARBA00022670"/>
    </source>
</evidence>
<sequence length="491" mass="51124">MDNLKTLKRTQVIVTVILVLSIIGSPITLMPMQFSLGQNNTISNNSNTSNTTSVSTPPTETAVIPGKYIVKLKDPSALGGAALSISDPISAVTTDIEDQGFDASVNRSLLGLNTYVLDIAPSENGSFSGASLLDNSSVVSSVVENILEENPLVESAQADMLMTIPEPISNASDFKTSTQTIPRGIDRIDAEATNKSLQSANADIAILDTGVNNHKDLNLFKNISFVGISTQDNCGHGTHVAGTAAARNNSFGVVGAAPDARIWNVKVLEKTADGCSGSLSGILSGLNYVLENADTIDVVNLSLGGYCPAWRSECDSSVYESSINDLINAGVVVAVAAGNEANPADWYVPARFQNVITVSSISDTDGKCGGMGTPSSFGDLDDSFSSYSNYGPIVDIAAPGSDILSTWNDGTFKSISGTSMATPHVAGEAALYKANHPDASPSEVYNALLTSATKGNMQCDGNGHGYFTGDVDGVNEPLLYGKNVTTVSNPN</sequence>
<dbReference type="InterPro" id="IPR023827">
    <property type="entry name" value="Peptidase_S8_Asp-AS"/>
</dbReference>
<keyword evidence="6" id="KW-0472">Membrane</keyword>
<keyword evidence="4 5" id="KW-0720">Serine protease</keyword>
<comment type="similarity">
    <text evidence="1 5">Belongs to the peptidase S8 family.</text>
</comment>
<dbReference type="InterPro" id="IPR036852">
    <property type="entry name" value="Peptidase_S8/S53_dom_sf"/>
</dbReference>